<evidence type="ECO:0000256" key="1">
    <source>
        <dbReference type="SAM" id="MobiDB-lite"/>
    </source>
</evidence>
<proteinExistence type="predicted"/>
<feature type="signal peptide" evidence="3">
    <location>
        <begin position="1"/>
        <end position="19"/>
    </location>
</feature>
<keyword evidence="3" id="KW-0732">Signal</keyword>
<keyword evidence="2" id="KW-0472">Membrane</keyword>
<feature type="transmembrane region" description="Helical" evidence="2">
    <location>
        <begin position="187"/>
        <end position="210"/>
    </location>
</feature>
<dbReference type="InParanoid" id="A0A5J5EF19"/>
<accession>A0A5J5EF19</accession>
<keyword evidence="2" id="KW-1133">Transmembrane helix</keyword>
<comment type="caution">
    <text evidence="4">The sequence shown here is derived from an EMBL/GenBank/DDBJ whole genome shotgun (WGS) entry which is preliminary data.</text>
</comment>
<feature type="region of interest" description="Disordered" evidence="1">
    <location>
        <begin position="82"/>
        <end position="110"/>
    </location>
</feature>
<name>A0A5J5EF19_9PEZI</name>
<feature type="region of interest" description="Disordered" evidence="1">
    <location>
        <begin position="307"/>
        <end position="326"/>
    </location>
</feature>
<dbReference type="AlphaFoldDB" id="A0A5J5EF19"/>
<keyword evidence="2" id="KW-0812">Transmembrane</keyword>
<feature type="chain" id="PRO_5023868830" evidence="3">
    <location>
        <begin position="20"/>
        <end position="375"/>
    </location>
</feature>
<evidence type="ECO:0000256" key="3">
    <source>
        <dbReference type="SAM" id="SignalP"/>
    </source>
</evidence>
<dbReference type="EMBL" id="VXIS01000397">
    <property type="protein sequence ID" value="KAA8893831.1"/>
    <property type="molecule type" value="Genomic_DNA"/>
</dbReference>
<evidence type="ECO:0000256" key="2">
    <source>
        <dbReference type="SAM" id="Phobius"/>
    </source>
</evidence>
<feature type="compositionally biased region" description="Polar residues" evidence="1">
    <location>
        <begin position="152"/>
        <end position="177"/>
    </location>
</feature>
<feature type="region of interest" description="Disordered" evidence="1">
    <location>
        <begin position="137"/>
        <end position="177"/>
    </location>
</feature>
<organism evidence="4 5">
    <name type="scientific">Sphaerosporella brunnea</name>
    <dbReference type="NCBI Taxonomy" id="1250544"/>
    <lineage>
        <taxon>Eukaryota</taxon>
        <taxon>Fungi</taxon>
        <taxon>Dikarya</taxon>
        <taxon>Ascomycota</taxon>
        <taxon>Pezizomycotina</taxon>
        <taxon>Pezizomycetes</taxon>
        <taxon>Pezizales</taxon>
        <taxon>Pyronemataceae</taxon>
        <taxon>Sphaerosporella</taxon>
    </lineage>
</organism>
<gene>
    <name evidence="4" type="ORF">FN846DRAFT_474395</name>
</gene>
<protein>
    <submittedName>
        <fullName evidence="4">Uncharacterized protein</fullName>
    </submittedName>
</protein>
<keyword evidence="5" id="KW-1185">Reference proteome</keyword>
<reference evidence="4 5" key="1">
    <citation type="submission" date="2019-09" db="EMBL/GenBank/DDBJ databases">
        <title>Draft genome of the ectomycorrhizal ascomycete Sphaerosporella brunnea.</title>
        <authorList>
            <consortium name="DOE Joint Genome Institute"/>
            <person name="Benucci G.M."/>
            <person name="Marozzi G."/>
            <person name="Antonielli L."/>
            <person name="Sanchez S."/>
            <person name="Marco P."/>
            <person name="Wang X."/>
            <person name="Falini L.B."/>
            <person name="Barry K."/>
            <person name="Haridas S."/>
            <person name="Lipzen A."/>
            <person name="Labutti K."/>
            <person name="Grigoriev I.V."/>
            <person name="Murat C."/>
            <person name="Martin F."/>
            <person name="Albertini E."/>
            <person name="Donnini D."/>
            <person name="Bonito G."/>
        </authorList>
    </citation>
    <scope>NUCLEOTIDE SEQUENCE [LARGE SCALE GENOMIC DNA]</scope>
    <source>
        <strain evidence="4 5">Sb_GMNB300</strain>
    </source>
</reference>
<evidence type="ECO:0000313" key="4">
    <source>
        <dbReference type="EMBL" id="KAA8893831.1"/>
    </source>
</evidence>
<dbReference type="Proteomes" id="UP000326924">
    <property type="component" value="Unassembled WGS sequence"/>
</dbReference>
<evidence type="ECO:0000313" key="5">
    <source>
        <dbReference type="Proteomes" id="UP000326924"/>
    </source>
</evidence>
<sequence>MRFRLTAFLAALMGAGASAHPAVGTDGAMTTTVESAVCIRNETSTILGARLLPGAVVEKRAILDITITTDLSALVSTAVTTITSSATSSSPTTTTSPVATNSPTTASSAPTAAFTTTITSSISTVLSTPKIPVVQAVPTSTTDNEELGSATVPATVTESPSPTSGPELSNPATITTTPNHSNTLLRMFALAFSSIVICIATLDGIGMYLWHRQIVLSHRAWRRLHGGQAMQINDEGVLEWFPHPARVHETIRVIKTMVKPEAPRSPVPPAVVPRIKGIKYVDGHWEKLSPEEQAVRDKKRRRRRLREEMERERKEEKETEQKSMEEAEMRLGVANTFWNLGESLFPSNWVDSHFDAILSGLSANNLPAGEAGSSC</sequence>